<comment type="caution">
    <text evidence="1">The sequence shown here is derived from an EMBL/GenBank/DDBJ whole genome shotgun (WGS) entry which is preliminary data.</text>
</comment>
<keyword evidence="2" id="KW-1185">Reference proteome</keyword>
<reference evidence="1 2" key="1">
    <citation type="journal article" date="2017" name="Gigascience">
        <title>Draft genome of the honey bee ectoparasitic mite, Tropilaelaps mercedesae, is shaped by the parasitic life history.</title>
        <authorList>
            <person name="Dong X."/>
            <person name="Armstrong S.D."/>
            <person name="Xia D."/>
            <person name="Makepeace B.L."/>
            <person name="Darby A.C."/>
            <person name="Kadowaki T."/>
        </authorList>
    </citation>
    <scope>NUCLEOTIDE SEQUENCE [LARGE SCALE GENOMIC DNA]</scope>
    <source>
        <strain evidence="1">Wuxi-XJTLU</strain>
    </source>
</reference>
<dbReference type="AlphaFoldDB" id="A0A1V9Y243"/>
<organism evidence="1 2">
    <name type="scientific">Tropilaelaps mercedesae</name>
    <dbReference type="NCBI Taxonomy" id="418985"/>
    <lineage>
        <taxon>Eukaryota</taxon>
        <taxon>Metazoa</taxon>
        <taxon>Ecdysozoa</taxon>
        <taxon>Arthropoda</taxon>
        <taxon>Chelicerata</taxon>
        <taxon>Arachnida</taxon>
        <taxon>Acari</taxon>
        <taxon>Parasitiformes</taxon>
        <taxon>Mesostigmata</taxon>
        <taxon>Gamasina</taxon>
        <taxon>Dermanyssoidea</taxon>
        <taxon>Laelapidae</taxon>
        <taxon>Tropilaelaps</taxon>
    </lineage>
</organism>
<evidence type="ECO:0000313" key="2">
    <source>
        <dbReference type="Proteomes" id="UP000192247"/>
    </source>
</evidence>
<accession>A0A1V9Y243</accession>
<dbReference type="EMBL" id="MNPL01000670">
    <property type="protein sequence ID" value="OQR79806.1"/>
    <property type="molecule type" value="Genomic_DNA"/>
</dbReference>
<sequence>MSSVGILARRSRVSHSFEETRYVTHASTCNQEHPNHHGADYLAVPTFGMFRLDTTSSLSLSLISGEGCLGAQVRLLLFIALIPVSSELRVIYIRLSSTGTLLVHSSAVNSFWANVLQSFFDANHAIELLANLTALPGRLPWPSFHAASPGPPGVVLYVSVQ</sequence>
<dbReference type="InParanoid" id="A0A1V9Y243"/>
<name>A0A1V9Y243_9ACAR</name>
<evidence type="ECO:0000313" key="1">
    <source>
        <dbReference type="EMBL" id="OQR79806.1"/>
    </source>
</evidence>
<dbReference type="Proteomes" id="UP000192247">
    <property type="component" value="Unassembled WGS sequence"/>
</dbReference>
<protein>
    <submittedName>
        <fullName evidence="1">Uncharacterized protein</fullName>
    </submittedName>
</protein>
<gene>
    <name evidence="1" type="ORF">BIW11_05476</name>
</gene>
<proteinExistence type="predicted"/>